<dbReference type="EMBL" id="SUMF01000029">
    <property type="protein sequence ID" value="TJZ66839.1"/>
    <property type="molecule type" value="Genomic_DNA"/>
</dbReference>
<dbReference type="PROSITE" id="PS50975">
    <property type="entry name" value="ATP_GRASP"/>
    <property type="match status" value="1"/>
</dbReference>
<evidence type="ECO:0000313" key="7">
    <source>
        <dbReference type="Proteomes" id="UP000310016"/>
    </source>
</evidence>
<dbReference type="GO" id="GO:0016874">
    <property type="term" value="F:ligase activity"/>
    <property type="evidence" value="ECO:0007669"/>
    <property type="project" value="UniProtKB-KW"/>
</dbReference>
<keyword evidence="7" id="KW-1185">Reference proteome</keyword>
<dbReference type="GO" id="GO:0046872">
    <property type="term" value="F:metal ion binding"/>
    <property type="evidence" value="ECO:0007669"/>
    <property type="project" value="InterPro"/>
</dbReference>
<dbReference type="PANTHER" id="PTHR43585">
    <property type="entry name" value="FUMIPYRROLE BIOSYNTHESIS PROTEIN C"/>
    <property type="match status" value="1"/>
</dbReference>
<dbReference type="SUPFAM" id="SSF56059">
    <property type="entry name" value="Glutathione synthetase ATP-binding domain-like"/>
    <property type="match status" value="1"/>
</dbReference>
<reference evidence="6 7" key="1">
    <citation type="submission" date="2019-04" db="EMBL/GenBank/DDBJ databases">
        <title>Chitiniphilus eburnea sp. nov., a novel chitinolytic bacterium isolated from aquaculture sludge.</title>
        <authorList>
            <person name="Sheng M."/>
        </authorList>
    </citation>
    <scope>NUCLEOTIDE SEQUENCE [LARGE SCALE GENOMIC DNA]</scope>
    <source>
        <strain evidence="6 7">HX-2-15</strain>
    </source>
</reference>
<evidence type="ECO:0000256" key="3">
    <source>
        <dbReference type="ARBA" id="ARBA00022840"/>
    </source>
</evidence>
<gene>
    <name evidence="6" type="ORF">FAZ21_16785</name>
</gene>
<keyword evidence="2 4" id="KW-0547">Nucleotide-binding</keyword>
<evidence type="ECO:0000256" key="2">
    <source>
        <dbReference type="ARBA" id="ARBA00022741"/>
    </source>
</evidence>
<dbReference type="AlphaFoldDB" id="A0A4U0PGD7"/>
<dbReference type="PANTHER" id="PTHR43585:SF2">
    <property type="entry name" value="ATP-GRASP ENZYME FSQD"/>
    <property type="match status" value="1"/>
</dbReference>
<protein>
    <submittedName>
        <fullName evidence="6">ATP-grasp domain-containing protein</fullName>
    </submittedName>
</protein>
<keyword evidence="1" id="KW-0436">Ligase</keyword>
<dbReference type="GO" id="GO:0005524">
    <property type="term" value="F:ATP binding"/>
    <property type="evidence" value="ECO:0007669"/>
    <property type="project" value="UniProtKB-UniRule"/>
</dbReference>
<dbReference type="Gene3D" id="3.30.470.20">
    <property type="entry name" value="ATP-grasp fold, B domain"/>
    <property type="match status" value="1"/>
</dbReference>
<dbReference type="Gene3D" id="3.40.50.20">
    <property type="match status" value="1"/>
</dbReference>
<evidence type="ECO:0000256" key="1">
    <source>
        <dbReference type="ARBA" id="ARBA00022598"/>
    </source>
</evidence>
<accession>A0A4U0PGD7</accession>
<dbReference type="InterPro" id="IPR011761">
    <property type="entry name" value="ATP-grasp"/>
</dbReference>
<evidence type="ECO:0000313" key="6">
    <source>
        <dbReference type="EMBL" id="TJZ66839.1"/>
    </source>
</evidence>
<feature type="domain" description="ATP-grasp" evidence="5">
    <location>
        <begin position="124"/>
        <end position="312"/>
    </location>
</feature>
<proteinExistence type="predicted"/>
<dbReference type="InterPro" id="IPR052032">
    <property type="entry name" value="ATP-dep_AA_Ligase"/>
</dbReference>
<dbReference type="Proteomes" id="UP000310016">
    <property type="component" value="Unassembled WGS sequence"/>
</dbReference>
<evidence type="ECO:0000259" key="5">
    <source>
        <dbReference type="PROSITE" id="PS50975"/>
    </source>
</evidence>
<name>A0A4U0PGD7_9NEIS</name>
<organism evidence="6 7">
    <name type="scientific">Chitiniphilus eburneus</name>
    <dbReference type="NCBI Taxonomy" id="2571148"/>
    <lineage>
        <taxon>Bacteria</taxon>
        <taxon>Pseudomonadati</taxon>
        <taxon>Pseudomonadota</taxon>
        <taxon>Betaproteobacteria</taxon>
        <taxon>Neisseriales</taxon>
        <taxon>Chitinibacteraceae</taxon>
        <taxon>Chitiniphilus</taxon>
    </lineage>
</organism>
<comment type="caution">
    <text evidence="6">The sequence shown here is derived from an EMBL/GenBank/DDBJ whole genome shotgun (WGS) entry which is preliminary data.</text>
</comment>
<dbReference type="RefSeq" id="WP_136774599.1">
    <property type="nucleotide sequence ID" value="NZ_CP156074.1"/>
</dbReference>
<keyword evidence="3 4" id="KW-0067">ATP-binding</keyword>
<dbReference type="OrthoDB" id="6964321at2"/>
<evidence type="ECO:0000256" key="4">
    <source>
        <dbReference type="PROSITE-ProRule" id="PRU00409"/>
    </source>
</evidence>
<sequence>MEHCLIVVGYNNVRIYDIAKLRAIAQRRGLRLMLLTERPQPQDYDAADAVIVVSLDAAALDAAQAVVAAALTQHGLRPLGILPFSDRGILLGARLATRFGLPGPAPAQAAAGLDKRVFRALDQARTERAPGYQPVFSTQVDTLDALQTTVATLGGKAFVKPASEGNSRGCHVIRHLGACAAVWQALAPYRQGGVIVETLIEHAREYSWDYVAGQCWITEKHTTQDEFRAEYQQIVPAPLLATDAHRIDQAGRYMRALVSDTNGAYHNEIFHRDDTTWAVETNMRPAGMHIWDLAALSFPGFNPWEEWVAWALDDSHRAAPLQRRGYSGIRMLRAPADGILLAMPDIATLAQALGIAVEQAGYSKQPGDIVSATVRDNAAFIGQIILHADDHATLRARLDALAGAIEASLHIAPHAVTQPVPALT</sequence>